<feature type="transmembrane region" description="Helical" evidence="8">
    <location>
        <begin position="344"/>
        <end position="364"/>
    </location>
</feature>
<keyword evidence="7 8" id="KW-0472">Membrane</keyword>
<dbReference type="RefSeq" id="WP_092437311.1">
    <property type="nucleotide sequence ID" value="NZ_FMYP01000020.1"/>
</dbReference>
<protein>
    <submittedName>
        <fullName evidence="9">Uncharacterized protein</fullName>
    </submittedName>
</protein>
<keyword evidence="10" id="KW-1185">Reference proteome</keyword>
<keyword evidence="3" id="KW-0328">Glycosyltransferase</keyword>
<organism evidence="9 10">
    <name type="scientific">Williamwhitmania taraxaci</name>
    <dbReference type="NCBI Taxonomy" id="1640674"/>
    <lineage>
        <taxon>Bacteria</taxon>
        <taxon>Pseudomonadati</taxon>
        <taxon>Bacteroidota</taxon>
        <taxon>Bacteroidia</taxon>
        <taxon>Bacteroidales</taxon>
        <taxon>Williamwhitmaniaceae</taxon>
        <taxon>Williamwhitmania</taxon>
    </lineage>
</organism>
<feature type="transmembrane region" description="Helical" evidence="8">
    <location>
        <begin position="297"/>
        <end position="316"/>
    </location>
</feature>
<evidence type="ECO:0000256" key="5">
    <source>
        <dbReference type="ARBA" id="ARBA00022692"/>
    </source>
</evidence>
<dbReference type="Proteomes" id="UP000199452">
    <property type="component" value="Unassembled WGS sequence"/>
</dbReference>
<dbReference type="OrthoDB" id="939363at2"/>
<dbReference type="PANTHER" id="PTHR33908">
    <property type="entry name" value="MANNOSYLTRANSFERASE YKCB-RELATED"/>
    <property type="match status" value="1"/>
</dbReference>
<dbReference type="InterPro" id="IPR050297">
    <property type="entry name" value="LipidA_mod_glycosyltrf_83"/>
</dbReference>
<dbReference type="EMBL" id="FMYP01000020">
    <property type="protein sequence ID" value="SDC17370.1"/>
    <property type="molecule type" value="Genomic_DNA"/>
</dbReference>
<dbReference type="GO" id="GO:0009103">
    <property type="term" value="P:lipopolysaccharide biosynthetic process"/>
    <property type="evidence" value="ECO:0007669"/>
    <property type="project" value="UniProtKB-ARBA"/>
</dbReference>
<feature type="transmembrane region" description="Helical" evidence="8">
    <location>
        <begin position="187"/>
        <end position="220"/>
    </location>
</feature>
<accession>A0A1G6JF96</accession>
<feature type="transmembrane region" description="Helical" evidence="8">
    <location>
        <begin position="139"/>
        <end position="157"/>
    </location>
</feature>
<evidence type="ECO:0000256" key="8">
    <source>
        <dbReference type="SAM" id="Phobius"/>
    </source>
</evidence>
<feature type="transmembrane region" description="Helical" evidence="8">
    <location>
        <begin position="322"/>
        <end position="337"/>
    </location>
</feature>
<dbReference type="GO" id="GO:0016763">
    <property type="term" value="F:pentosyltransferase activity"/>
    <property type="evidence" value="ECO:0007669"/>
    <property type="project" value="TreeGrafter"/>
</dbReference>
<evidence type="ECO:0000256" key="3">
    <source>
        <dbReference type="ARBA" id="ARBA00022676"/>
    </source>
</evidence>
<reference evidence="9 10" key="1">
    <citation type="submission" date="2016-09" db="EMBL/GenBank/DDBJ databases">
        <authorList>
            <person name="Capua I."/>
            <person name="De Benedictis P."/>
            <person name="Joannis T."/>
            <person name="Lombin L.H."/>
            <person name="Cattoli G."/>
        </authorList>
    </citation>
    <scope>NUCLEOTIDE SEQUENCE [LARGE SCALE GENOMIC DNA]</scope>
    <source>
        <strain evidence="9 10">A7P-90m</strain>
    </source>
</reference>
<feature type="transmembrane region" description="Helical" evidence="8">
    <location>
        <begin position="21"/>
        <end position="44"/>
    </location>
</feature>
<proteinExistence type="predicted"/>
<feature type="transmembrane region" description="Helical" evidence="8">
    <location>
        <begin position="226"/>
        <end position="245"/>
    </location>
</feature>
<evidence type="ECO:0000256" key="6">
    <source>
        <dbReference type="ARBA" id="ARBA00022989"/>
    </source>
</evidence>
<evidence type="ECO:0000256" key="1">
    <source>
        <dbReference type="ARBA" id="ARBA00004651"/>
    </source>
</evidence>
<keyword evidence="6 8" id="KW-1133">Transmembrane helix</keyword>
<dbReference type="GO" id="GO:0005886">
    <property type="term" value="C:plasma membrane"/>
    <property type="evidence" value="ECO:0007669"/>
    <property type="project" value="UniProtKB-SubCell"/>
</dbReference>
<evidence type="ECO:0000313" key="10">
    <source>
        <dbReference type="Proteomes" id="UP000199452"/>
    </source>
</evidence>
<dbReference type="PANTHER" id="PTHR33908:SF11">
    <property type="entry name" value="MEMBRANE PROTEIN"/>
    <property type="match status" value="1"/>
</dbReference>
<keyword evidence="5 8" id="KW-0812">Transmembrane</keyword>
<evidence type="ECO:0000256" key="7">
    <source>
        <dbReference type="ARBA" id="ARBA00023136"/>
    </source>
</evidence>
<dbReference type="AlphaFoldDB" id="A0A1G6JF96"/>
<evidence type="ECO:0000256" key="4">
    <source>
        <dbReference type="ARBA" id="ARBA00022679"/>
    </source>
</evidence>
<name>A0A1G6JF96_9BACT</name>
<feature type="transmembrane region" description="Helical" evidence="8">
    <location>
        <begin position="106"/>
        <end position="127"/>
    </location>
</feature>
<evidence type="ECO:0000256" key="2">
    <source>
        <dbReference type="ARBA" id="ARBA00022475"/>
    </source>
</evidence>
<sequence length="520" mass="60603">MAKYKGIKVERYELISKTFSFIFKTRFLGIICLFGLVVFLGSMWNRYIYIDDAFFGEQAYYLAKEGVVKIPCLINFLGCDIQLFSYHKLNIFVGAGLIKLFGWSIIPLRSVTVLFMGALFYVTWLYFKNIKPDSSNKHFVIAAFVLFVNPLILLYGYTFRPEIWVTFFGFSSFLLIDNCIRTKSHIAMVALSGVCAGFAFLTHLNGLIFPVAGFILLIVYRKYREVLLFSVVTVIVSAFYFWDLWQPGHFQAWMYQLTNWPDNNTTNYTSIGIVGLLKNVVLKLLSEHQRFFWSYKVWSVSLLFFTALIFNFQFFLKEYRSLLIYTITLIIVLNVAGSQIAERYLIYLLPFMAIIISIGIHRLFEKWRSGLGVIYLLLVIAHISFFAVMAIDIFKRNDNYQLKHEAVFSRIPDRTQKILVPYQFVFDGLDNYNLAVYKGFEYHESAIGRKLTQQEFFSRADSLGIRYIVFPKDDLNNEKTSLSCIDGKEIEPSLFYTFFYQDSNALILEHTLYPQHKSIK</sequence>
<feature type="transmembrane region" description="Helical" evidence="8">
    <location>
        <begin position="370"/>
        <end position="394"/>
    </location>
</feature>
<evidence type="ECO:0000313" key="9">
    <source>
        <dbReference type="EMBL" id="SDC17370.1"/>
    </source>
</evidence>
<keyword evidence="4" id="KW-0808">Transferase</keyword>
<gene>
    <name evidence="9" type="ORF">SAMN05216323_10201</name>
</gene>
<comment type="subcellular location">
    <subcellularLocation>
        <location evidence="1">Cell membrane</location>
        <topology evidence="1">Multi-pass membrane protein</topology>
    </subcellularLocation>
</comment>
<keyword evidence="2" id="KW-1003">Cell membrane</keyword>